<dbReference type="PROSITE" id="PS51257">
    <property type="entry name" value="PROKAR_LIPOPROTEIN"/>
    <property type="match status" value="1"/>
</dbReference>
<keyword evidence="1" id="KW-0472">Membrane</keyword>
<keyword evidence="1" id="KW-0812">Transmembrane</keyword>
<dbReference type="EMBL" id="AP024523">
    <property type="protein sequence ID" value="BDB09911.1"/>
    <property type="molecule type" value="Genomic_DNA"/>
</dbReference>
<gene>
    <name evidence="2" type="primary">comM</name>
    <name evidence="2" type="ORF">STYK_17250</name>
</gene>
<evidence type="ECO:0000313" key="2">
    <source>
        <dbReference type="EMBL" id="BDB09911.1"/>
    </source>
</evidence>
<evidence type="ECO:0000313" key="3">
    <source>
        <dbReference type="Proteomes" id="UP001060027"/>
    </source>
</evidence>
<keyword evidence="3" id="KW-1185">Reference proteome</keyword>
<feature type="transmembrane region" description="Helical" evidence="1">
    <location>
        <begin position="164"/>
        <end position="183"/>
    </location>
</feature>
<feature type="transmembrane region" description="Helical" evidence="1">
    <location>
        <begin position="79"/>
        <end position="99"/>
    </location>
</feature>
<name>A0ABM7UW01_9STRE</name>
<feature type="transmembrane region" description="Helical" evidence="1">
    <location>
        <begin position="111"/>
        <end position="128"/>
    </location>
</feature>
<proteinExistence type="predicted"/>
<feature type="transmembrane region" description="Helical" evidence="1">
    <location>
        <begin position="41"/>
        <end position="59"/>
    </location>
</feature>
<sequence length="210" mass="24055">MMEKMKKQIRVLLLLTVFGLSSCSCLSLSTWALMLNQNCFYYLVGMLLLASIGAGLNYYRGQGNQHYSVFKEDKQQFLYSLLLLVNILGLALIVIEHILAGNTSVEGFVEAFLPSFFFLFGIDLLVFLPIQKYVNGVKKFLGKKEICFISGLAILIFLRNPWMLLSMTFYIALGMLFLGLLVPKVIRWEVSFYSHLMRDILLVVFLLFLF</sequence>
<keyword evidence="1" id="KW-1133">Transmembrane helix</keyword>
<reference evidence="2" key="1">
    <citation type="journal article" date="2022" name="J Glob Antimicrob Resist">
        <title>Identification and characterisation of a novel multidrug-resistant streptococcus, Streptococcus toyakuensis sp. nov., from a blood sample.</title>
        <authorList>
            <person name="Wajima T."/>
            <person name="Hagimoto A."/>
            <person name="Tanaka E."/>
            <person name="Kawamura Y."/>
            <person name="Nakaminami H."/>
        </authorList>
    </citation>
    <scope>NUCLEOTIDE SEQUENCE</scope>
    <source>
        <strain evidence="2">TP1632</strain>
    </source>
</reference>
<accession>A0ABM7UW01</accession>
<dbReference type="Proteomes" id="UP001060027">
    <property type="component" value="Chromosome"/>
</dbReference>
<organism evidence="2 3">
    <name type="scientific">Streptococcus toyakuensis</name>
    <dbReference type="NCBI Taxonomy" id="2819619"/>
    <lineage>
        <taxon>Bacteria</taxon>
        <taxon>Bacillati</taxon>
        <taxon>Bacillota</taxon>
        <taxon>Bacilli</taxon>
        <taxon>Lactobacillales</taxon>
        <taxon>Streptococcaceae</taxon>
        <taxon>Streptococcus</taxon>
        <taxon>Streptococcus mitis group</taxon>
    </lineage>
</organism>
<feature type="transmembrane region" description="Helical" evidence="1">
    <location>
        <begin position="140"/>
        <end position="158"/>
    </location>
</feature>
<protein>
    <submittedName>
        <fullName evidence="2">Competence protein</fullName>
    </submittedName>
</protein>
<evidence type="ECO:0000256" key="1">
    <source>
        <dbReference type="SAM" id="Phobius"/>
    </source>
</evidence>
<feature type="transmembrane region" description="Helical" evidence="1">
    <location>
        <begin position="190"/>
        <end position="209"/>
    </location>
</feature>